<dbReference type="Proteomes" id="UP000242146">
    <property type="component" value="Unassembled WGS sequence"/>
</dbReference>
<proteinExistence type="predicted"/>
<dbReference type="PANTHER" id="PTHR33606:SF3">
    <property type="entry name" value="PROTEIN YCII"/>
    <property type="match status" value="1"/>
</dbReference>
<dbReference type="Gene3D" id="3.30.70.1060">
    <property type="entry name" value="Dimeric alpha+beta barrel"/>
    <property type="match status" value="1"/>
</dbReference>
<name>A0A1X2GRM2_9FUNG</name>
<organism evidence="2 3">
    <name type="scientific">Hesseltinella vesiculosa</name>
    <dbReference type="NCBI Taxonomy" id="101127"/>
    <lineage>
        <taxon>Eukaryota</taxon>
        <taxon>Fungi</taxon>
        <taxon>Fungi incertae sedis</taxon>
        <taxon>Mucoromycota</taxon>
        <taxon>Mucoromycotina</taxon>
        <taxon>Mucoromycetes</taxon>
        <taxon>Mucorales</taxon>
        <taxon>Cunninghamellaceae</taxon>
        <taxon>Hesseltinella</taxon>
    </lineage>
</organism>
<dbReference type="OrthoDB" id="5519740at2759"/>
<gene>
    <name evidence="2" type="ORF">DM01DRAFT_1381255</name>
</gene>
<dbReference type="PANTHER" id="PTHR33606">
    <property type="entry name" value="PROTEIN YCII"/>
    <property type="match status" value="1"/>
</dbReference>
<dbReference type="SUPFAM" id="SSF54909">
    <property type="entry name" value="Dimeric alpha+beta barrel"/>
    <property type="match status" value="1"/>
</dbReference>
<protein>
    <recommendedName>
        <fullName evidence="1">YCII-related domain-containing protein</fullName>
    </recommendedName>
</protein>
<dbReference type="EMBL" id="MCGT01000005">
    <property type="protein sequence ID" value="ORX59720.1"/>
    <property type="molecule type" value="Genomic_DNA"/>
</dbReference>
<dbReference type="AlphaFoldDB" id="A0A1X2GRM2"/>
<evidence type="ECO:0000259" key="1">
    <source>
        <dbReference type="Pfam" id="PF03795"/>
    </source>
</evidence>
<dbReference type="InterPro" id="IPR011008">
    <property type="entry name" value="Dimeric_a/b-barrel"/>
</dbReference>
<accession>A0A1X2GRM2</accession>
<dbReference type="Pfam" id="PF03795">
    <property type="entry name" value="YCII"/>
    <property type="match status" value="1"/>
</dbReference>
<evidence type="ECO:0000313" key="2">
    <source>
        <dbReference type="EMBL" id="ORX59720.1"/>
    </source>
</evidence>
<evidence type="ECO:0000313" key="3">
    <source>
        <dbReference type="Proteomes" id="UP000242146"/>
    </source>
</evidence>
<comment type="caution">
    <text evidence="2">The sequence shown here is derived from an EMBL/GenBank/DDBJ whole genome shotgun (WGS) entry which is preliminary data.</text>
</comment>
<reference evidence="2 3" key="1">
    <citation type="submission" date="2016-07" db="EMBL/GenBank/DDBJ databases">
        <title>Pervasive Adenine N6-methylation of Active Genes in Fungi.</title>
        <authorList>
            <consortium name="DOE Joint Genome Institute"/>
            <person name="Mondo S.J."/>
            <person name="Dannebaum R.O."/>
            <person name="Kuo R.C."/>
            <person name="Labutti K."/>
            <person name="Haridas S."/>
            <person name="Kuo A."/>
            <person name="Salamov A."/>
            <person name="Ahrendt S.R."/>
            <person name="Lipzen A."/>
            <person name="Sullivan W."/>
            <person name="Andreopoulos W.B."/>
            <person name="Clum A."/>
            <person name="Lindquist E."/>
            <person name="Daum C."/>
            <person name="Ramamoorthy G.K."/>
            <person name="Gryganskyi A."/>
            <person name="Culley D."/>
            <person name="Magnuson J.K."/>
            <person name="James T.Y."/>
            <person name="O'Malley M.A."/>
            <person name="Stajich J.E."/>
            <person name="Spatafora J.W."/>
            <person name="Visel A."/>
            <person name="Grigoriev I.V."/>
        </authorList>
    </citation>
    <scope>NUCLEOTIDE SEQUENCE [LARGE SCALE GENOMIC DNA]</scope>
    <source>
        <strain evidence="2 3">NRRL 3301</strain>
    </source>
</reference>
<dbReference type="InterPro" id="IPR005545">
    <property type="entry name" value="YCII"/>
</dbReference>
<dbReference type="InterPro" id="IPR051807">
    <property type="entry name" value="Sec-metab_biosynth-assoc"/>
</dbReference>
<feature type="domain" description="YCII-related" evidence="1">
    <location>
        <begin position="20"/>
        <end position="110"/>
    </location>
</feature>
<keyword evidence="3" id="KW-1185">Reference proteome</keyword>
<sequence>MNKLTALRRSFSTVPPRRHLFLVLAQDHPGEAGLHRRLAVRQDHLENATSSFHHGQLKMGGALLDSHDNGRMIGSVLVVEADTLQGAKEQVEKDVYVQGNVWKSWEIIPYKGALGIK</sequence>